<accession>A0A6J4LM47</accession>
<feature type="non-terminal residue" evidence="2">
    <location>
        <position position="1"/>
    </location>
</feature>
<proteinExistence type="predicted"/>
<feature type="non-terminal residue" evidence="2">
    <location>
        <position position="38"/>
    </location>
</feature>
<dbReference type="EMBL" id="CADCUF010000164">
    <property type="protein sequence ID" value="CAA9336027.1"/>
    <property type="molecule type" value="Genomic_DNA"/>
</dbReference>
<dbReference type="AlphaFoldDB" id="A0A6J4LM47"/>
<sequence length="38" mass="4191">AQRRPRAHRHPSRRAARSAVGAVRILRPGSQGRGPDHV</sequence>
<feature type="region of interest" description="Disordered" evidence="1">
    <location>
        <begin position="1"/>
        <end position="38"/>
    </location>
</feature>
<reference evidence="2" key="1">
    <citation type="submission" date="2020-02" db="EMBL/GenBank/DDBJ databases">
        <authorList>
            <person name="Meier V. D."/>
        </authorList>
    </citation>
    <scope>NUCLEOTIDE SEQUENCE</scope>
    <source>
        <strain evidence="2">AVDCRST_MAG24</strain>
    </source>
</reference>
<protein>
    <submittedName>
        <fullName evidence="2">Uncharacterized protein</fullName>
    </submittedName>
</protein>
<feature type="compositionally biased region" description="Basic residues" evidence="1">
    <location>
        <begin position="1"/>
        <end position="16"/>
    </location>
</feature>
<gene>
    <name evidence="2" type="ORF">AVDCRST_MAG24-1043</name>
</gene>
<organism evidence="2">
    <name type="scientific">uncultured Nocardioidaceae bacterium</name>
    <dbReference type="NCBI Taxonomy" id="253824"/>
    <lineage>
        <taxon>Bacteria</taxon>
        <taxon>Bacillati</taxon>
        <taxon>Actinomycetota</taxon>
        <taxon>Actinomycetes</taxon>
        <taxon>Propionibacteriales</taxon>
        <taxon>Nocardioidaceae</taxon>
        <taxon>environmental samples</taxon>
    </lineage>
</organism>
<evidence type="ECO:0000256" key="1">
    <source>
        <dbReference type="SAM" id="MobiDB-lite"/>
    </source>
</evidence>
<evidence type="ECO:0000313" key="2">
    <source>
        <dbReference type="EMBL" id="CAA9336027.1"/>
    </source>
</evidence>
<name>A0A6J4LM47_9ACTN</name>